<organism evidence="8 9">
    <name type="scientific">Ceratodon purpureus</name>
    <name type="common">Fire moss</name>
    <name type="synonym">Dicranum purpureum</name>
    <dbReference type="NCBI Taxonomy" id="3225"/>
    <lineage>
        <taxon>Eukaryota</taxon>
        <taxon>Viridiplantae</taxon>
        <taxon>Streptophyta</taxon>
        <taxon>Embryophyta</taxon>
        <taxon>Bryophyta</taxon>
        <taxon>Bryophytina</taxon>
        <taxon>Bryopsida</taxon>
        <taxon>Dicranidae</taxon>
        <taxon>Pseudoditrichales</taxon>
        <taxon>Ditrichaceae</taxon>
        <taxon>Ceratodon</taxon>
    </lineage>
</organism>
<feature type="transmembrane region" description="Helical" evidence="6">
    <location>
        <begin position="45"/>
        <end position="67"/>
    </location>
</feature>
<dbReference type="GO" id="GO:0005789">
    <property type="term" value="C:endoplasmic reticulum membrane"/>
    <property type="evidence" value="ECO:0007669"/>
    <property type="project" value="UniProtKB-SubCell"/>
</dbReference>
<dbReference type="HAMAP" id="MF_03058">
    <property type="entry name" value="VMA21"/>
    <property type="match status" value="1"/>
</dbReference>
<keyword evidence="9" id="KW-1185">Reference proteome</keyword>
<dbReference type="GO" id="GO:0070072">
    <property type="term" value="P:vacuolar proton-transporting V-type ATPase complex assembly"/>
    <property type="evidence" value="ECO:0007669"/>
    <property type="project" value="UniProtKB-UniRule"/>
</dbReference>
<protein>
    <recommendedName>
        <fullName evidence="6">Vacuolar ATPase assembly integral membrane protein VMA21 homolog</fullName>
    </recommendedName>
</protein>
<evidence type="ECO:0000256" key="5">
    <source>
        <dbReference type="ARBA" id="ARBA00023329"/>
    </source>
</evidence>
<dbReference type="GO" id="GO:0033116">
    <property type="term" value="C:endoplasmic reticulum-Golgi intermediate compartment membrane"/>
    <property type="evidence" value="ECO:0007669"/>
    <property type="project" value="UniProtKB-SubCell"/>
</dbReference>
<dbReference type="Pfam" id="PF09446">
    <property type="entry name" value="VMA21"/>
    <property type="match status" value="1"/>
</dbReference>
<comment type="function">
    <text evidence="6">Required for the assembly of the V0 complex of the vacuolar ATPase (V-ATPase) in the endoplasmic reticulum.</text>
</comment>
<gene>
    <name evidence="8" type="ORF">KC19_4G225100</name>
</gene>
<evidence type="ECO:0000256" key="3">
    <source>
        <dbReference type="ARBA" id="ARBA00022989"/>
    </source>
</evidence>
<evidence type="ECO:0000313" key="9">
    <source>
        <dbReference type="Proteomes" id="UP000822688"/>
    </source>
</evidence>
<evidence type="ECO:0000256" key="6">
    <source>
        <dbReference type="HAMAP-Rule" id="MF_03058"/>
    </source>
</evidence>
<accession>A0A8T0ICH4</accession>
<comment type="subcellular location">
    <subcellularLocation>
        <location evidence="6">Endoplasmic reticulum membrane</location>
        <topology evidence="6">Multi-pass membrane protein</topology>
    </subcellularLocation>
    <subcellularLocation>
        <location evidence="6">Endoplasmic reticulum-Golgi intermediate compartment membrane</location>
        <topology evidence="6">Multi-pass membrane protein</topology>
    </subcellularLocation>
    <subcellularLocation>
        <location evidence="6">Cytoplasmic vesicle</location>
        <location evidence="6">COPII-coated vesicle membrane</location>
        <topology evidence="6">Multi-pass membrane protein</topology>
    </subcellularLocation>
</comment>
<evidence type="ECO:0000313" key="8">
    <source>
        <dbReference type="EMBL" id="KAG0581102.1"/>
    </source>
</evidence>
<keyword evidence="4 6" id="KW-0472">Membrane</keyword>
<comment type="caution">
    <text evidence="8">The sequence shown here is derived from an EMBL/GenBank/DDBJ whole genome shotgun (WGS) entry which is preliminary data.</text>
</comment>
<feature type="compositionally biased region" description="Polar residues" evidence="7">
    <location>
        <begin position="91"/>
        <end position="111"/>
    </location>
</feature>
<evidence type="ECO:0000256" key="2">
    <source>
        <dbReference type="ARBA" id="ARBA00022824"/>
    </source>
</evidence>
<keyword evidence="2 6" id="KW-0256">Endoplasmic reticulum</keyword>
<keyword evidence="5 6" id="KW-0968">Cytoplasmic vesicle</keyword>
<evidence type="ECO:0000256" key="1">
    <source>
        <dbReference type="ARBA" id="ARBA00022692"/>
    </source>
</evidence>
<evidence type="ECO:0000256" key="4">
    <source>
        <dbReference type="ARBA" id="ARBA00023136"/>
    </source>
</evidence>
<dbReference type="EMBL" id="CM026424">
    <property type="protein sequence ID" value="KAG0581102.1"/>
    <property type="molecule type" value="Genomic_DNA"/>
</dbReference>
<feature type="region of interest" description="Disordered" evidence="7">
    <location>
        <begin position="89"/>
        <end position="111"/>
    </location>
</feature>
<dbReference type="GO" id="GO:0012507">
    <property type="term" value="C:ER to Golgi transport vesicle membrane"/>
    <property type="evidence" value="ECO:0007669"/>
    <property type="project" value="UniProtKB-SubCell"/>
</dbReference>
<reference evidence="8" key="1">
    <citation type="submission" date="2020-06" db="EMBL/GenBank/DDBJ databases">
        <title>WGS assembly of Ceratodon purpureus strain R40.</title>
        <authorList>
            <person name="Carey S.B."/>
            <person name="Jenkins J."/>
            <person name="Shu S."/>
            <person name="Lovell J.T."/>
            <person name="Sreedasyam A."/>
            <person name="Maumus F."/>
            <person name="Tiley G.P."/>
            <person name="Fernandez-Pozo N."/>
            <person name="Barry K."/>
            <person name="Chen C."/>
            <person name="Wang M."/>
            <person name="Lipzen A."/>
            <person name="Daum C."/>
            <person name="Saski C.A."/>
            <person name="Payton A.C."/>
            <person name="Mcbreen J.C."/>
            <person name="Conrad R.E."/>
            <person name="Kollar L.M."/>
            <person name="Olsson S."/>
            <person name="Huttunen S."/>
            <person name="Landis J.B."/>
            <person name="Wickett N.J."/>
            <person name="Johnson M.G."/>
            <person name="Rensing S.A."/>
            <person name="Grimwood J."/>
            <person name="Schmutz J."/>
            <person name="Mcdaniel S.F."/>
        </authorList>
    </citation>
    <scope>NUCLEOTIDE SEQUENCE</scope>
    <source>
        <strain evidence="8">R40</strain>
    </source>
</reference>
<keyword evidence="1 6" id="KW-0812">Transmembrane</keyword>
<proteinExistence type="inferred from homology"/>
<name>A0A8T0ICH4_CERPU</name>
<evidence type="ECO:0000256" key="7">
    <source>
        <dbReference type="SAM" id="MobiDB-lite"/>
    </source>
</evidence>
<dbReference type="AlphaFoldDB" id="A0A8T0ICH4"/>
<comment type="similarity">
    <text evidence="6">Belongs to the VMA21 family.</text>
</comment>
<dbReference type="PANTHER" id="PTHR31792:SF3">
    <property type="entry name" value="VACUOLAR ATPASE ASSEMBLY INTEGRAL MEMBRANE PROTEIN VMA21"/>
    <property type="match status" value="1"/>
</dbReference>
<dbReference type="PANTHER" id="PTHR31792">
    <property type="entry name" value="VACUOLAR ATPASE ASSEMBLY INTEGRAL MEMBRANE PROTEIN VMA21"/>
    <property type="match status" value="1"/>
</dbReference>
<dbReference type="InterPro" id="IPR019013">
    <property type="entry name" value="Vma21"/>
</dbReference>
<feature type="transmembrane region" description="Helical" evidence="6">
    <location>
        <begin position="5"/>
        <end position="25"/>
    </location>
</feature>
<dbReference type="Proteomes" id="UP000822688">
    <property type="component" value="Chromosome 4"/>
</dbReference>
<sequence length="111" mass="11839">MGAQVLALFGFTSLLMWALPLAVLYAFNNKLFPGSEGLSQQSTTLWSGLLAVLSVNVVIVFYIILALREKPVASTPHPDPAFLSKARASLASGQAQDQRKSQSAGSSEKTD</sequence>
<keyword evidence="3 6" id="KW-1133">Transmembrane helix</keyword>
<dbReference type="OrthoDB" id="160405at2759"/>